<feature type="compositionally biased region" description="Basic and acidic residues" evidence="1">
    <location>
        <begin position="39"/>
        <end position="58"/>
    </location>
</feature>
<feature type="non-terminal residue" evidence="2">
    <location>
        <position position="73"/>
    </location>
</feature>
<evidence type="ECO:0000256" key="1">
    <source>
        <dbReference type="SAM" id="MobiDB-lite"/>
    </source>
</evidence>
<organism evidence="2">
    <name type="scientific">uncultured Sphingosinicella sp</name>
    <dbReference type="NCBI Taxonomy" id="478748"/>
    <lineage>
        <taxon>Bacteria</taxon>
        <taxon>Pseudomonadati</taxon>
        <taxon>Pseudomonadota</taxon>
        <taxon>Alphaproteobacteria</taxon>
        <taxon>Sphingomonadales</taxon>
        <taxon>Sphingosinicellaceae</taxon>
        <taxon>Sphingosinicella</taxon>
        <taxon>environmental samples</taxon>
    </lineage>
</organism>
<accession>A0A6J4TCQ2</accession>
<dbReference type="EMBL" id="CADCWD010000006">
    <property type="protein sequence ID" value="CAA9518830.1"/>
    <property type="molecule type" value="Genomic_DNA"/>
</dbReference>
<evidence type="ECO:0000313" key="2">
    <source>
        <dbReference type="EMBL" id="CAA9518830.1"/>
    </source>
</evidence>
<gene>
    <name evidence="2" type="ORF">AVDCRST_MAG23-65</name>
</gene>
<name>A0A6J4TCQ2_9SPHN</name>
<sequence length="73" mass="7990">ARPLRQAPGHCARPCQLPPPHRPRHRRAGGASGQAPPGDLRDERQVRQLSRRAGEPHRRRERAGQGSGSHGAI</sequence>
<proteinExistence type="predicted"/>
<reference evidence="2" key="1">
    <citation type="submission" date="2020-02" db="EMBL/GenBank/DDBJ databases">
        <authorList>
            <person name="Meier V. D."/>
        </authorList>
    </citation>
    <scope>NUCLEOTIDE SEQUENCE</scope>
    <source>
        <strain evidence="2">AVDCRST_MAG23</strain>
    </source>
</reference>
<protein>
    <submittedName>
        <fullName evidence="2">Uncharacterized protein</fullName>
    </submittedName>
</protein>
<dbReference type="AlphaFoldDB" id="A0A6J4TCQ2"/>
<feature type="region of interest" description="Disordered" evidence="1">
    <location>
        <begin position="1"/>
        <end position="73"/>
    </location>
</feature>
<feature type="non-terminal residue" evidence="2">
    <location>
        <position position="1"/>
    </location>
</feature>